<keyword evidence="3" id="KW-1185">Reference proteome</keyword>
<accession>A0A4S2JR06</accession>
<gene>
    <name evidence="2" type="ORF">DBV15_03267</name>
</gene>
<name>A0A4S2JR06_9HYME</name>
<protein>
    <submittedName>
        <fullName evidence="2">Uncharacterized protein</fullName>
    </submittedName>
</protein>
<dbReference type="EMBL" id="QBLH01003572">
    <property type="protein sequence ID" value="TGZ37259.1"/>
    <property type="molecule type" value="Genomic_DNA"/>
</dbReference>
<feature type="compositionally biased region" description="Basic and acidic residues" evidence="1">
    <location>
        <begin position="330"/>
        <end position="341"/>
    </location>
</feature>
<proteinExistence type="predicted"/>
<comment type="caution">
    <text evidence="2">The sequence shown here is derived from an EMBL/GenBank/DDBJ whole genome shotgun (WGS) entry which is preliminary data.</text>
</comment>
<reference evidence="2 3" key="1">
    <citation type="journal article" date="2019" name="Philos. Trans. R. Soc. Lond., B, Biol. Sci.">
        <title>Ant behaviour and brain gene expression of defending hosts depend on the ecological success of the intruding social parasite.</title>
        <authorList>
            <person name="Kaur R."/>
            <person name="Stoldt M."/>
            <person name="Jongepier E."/>
            <person name="Feldmeyer B."/>
            <person name="Menzel F."/>
            <person name="Bornberg-Bauer E."/>
            <person name="Foitzik S."/>
        </authorList>
    </citation>
    <scope>NUCLEOTIDE SEQUENCE [LARGE SCALE GENOMIC DNA]</scope>
    <source>
        <tissue evidence="2">Whole body</tissue>
    </source>
</reference>
<feature type="region of interest" description="Disordered" evidence="1">
    <location>
        <begin position="302"/>
        <end position="397"/>
    </location>
</feature>
<evidence type="ECO:0000313" key="2">
    <source>
        <dbReference type="EMBL" id="TGZ37259.1"/>
    </source>
</evidence>
<dbReference type="AlphaFoldDB" id="A0A4S2JR06"/>
<dbReference type="Proteomes" id="UP000310200">
    <property type="component" value="Unassembled WGS sequence"/>
</dbReference>
<evidence type="ECO:0000256" key="1">
    <source>
        <dbReference type="SAM" id="MobiDB-lite"/>
    </source>
</evidence>
<evidence type="ECO:0000313" key="3">
    <source>
        <dbReference type="Proteomes" id="UP000310200"/>
    </source>
</evidence>
<sequence length="397" mass="43914">MYLIEVTFSHSPELVNNRDYASRNRETAKTYSIGKIAYVSDSCEVGSTTFVTEADSRAAETARAKGLYRRATRRRDSSFCCEAKTEESGLRRLWSSDITTLRLHRVARRTAQRGSWLEAVGSGWSGMVGQSRVRPTNGGGRSWSAMTRALSIPANRAIQELYSVQRYTQARIYVYGVGVLRDRCCRRADFNGETVSVELGSGLRPRAEARTIGVGGRGCAASAAAAKCRGNWHRLLGRACIAQARPRWPVHPCPRIQRIVVVVVGEMEARSVPIDTPAAAAAAAEAEYRPWRLPPLSRVTRPEVNASRRQVASRVHRRPSPVAARPAVYHGDDKRGRDRVRGAWCETRQRSRGRGALSPPLNPLRGKREPTKVRTQLPSFTGPAPSAPRSPSSRRES</sequence>
<organism evidence="2 3">
    <name type="scientific">Temnothorax longispinosus</name>
    <dbReference type="NCBI Taxonomy" id="300112"/>
    <lineage>
        <taxon>Eukaryota</taxon>
        <taxon>Metazoa</taxon>
        <taxon>Ecdysozoa</taxon>
        <taxon>Arthropoda</taxon>
        <taxon>Hexapoda</taxon>
        <taxon>Insecta</taxon>
        <taxon>Pterygota</taxon>
        <taxon>Neoptera</taxon>
        <taxon>Endopterygota</taxon>
        <taxon>Hymenoptera</taxon>
        <taxon>Apocrita</taxon>
        <taxon>Aculeata</taxon>
        <taxon>Formicoidea</taxon>
        <taxon>Formicidae</taxon>
        <taxon>Myrmicinae</taxon>
        <taxon>Temnothorax</taxon>
    </lineage>
</organism>